<reference evidence="1 2" key="1">
    <citation type="submission" date="2010-12" db="EMBL/GenBank/DDBJ databases">
        <authorList>
            <person name="Muzny D."/>
            <person name="Qin X."/>
            <person name="Deng J."/>
            <person name="Jiang H."/>
            <person name="Liu Y."/>
            <person name="Qu J."/>
            <person name="Song X.-Z."/>
            <person name="Zhang L."/>
            <person name="Thornton R."/>
            <person name="Coyle M."/>
            <person name="Francisco L."/>
            <person name="Jackson L."/>
            <person name="Javaid M."/>
            <person name="Korchina V."/>
            <person name="Kovar C."/>
            <person name="Mata R."/>
            <person name="Mathew T."/>
            <person name="Ngo R."/>
            <person name="Nguyen L."/>
            <person name="Nguyen N."/>
            <person name="Okwuonu G."/>
            <person name="Ongeri F."/>
            <person name="Pham C."/>
            <person name="Simmons D."/>
            <person name="Wilczek-Boney K."/>
            <person name="Hale W."/>
            <person name="Jakkamsetti A."/>
            <person name="Pham P."/>
            <person name="Ruth R."/>
            <person name="San Lucas F."/>
            <person name="Warren J."/>
            <person name="Zhang J."/>
            <person name="Zhao Z."/>
            <person name="Zhou C."/>
            <person name="Zhu D."/>
            <person name="Lee S."/>
            <person name="Bess C."/>
            <person name="Blankenburg K."/>
            <person name="Forbes L."/>
            <person name="Fu Q."/>
            <person name="Gubbala S."/>
            <person name="Hirani K."/>
            <person name="Jayaseelan J.C."/>
            <person name="Lara F."/>
            <person name="Munidasa M."/>
            <person name="Palculict T."/>
            <person name="Patil S."/>
            <person name="Pu L.-L."/>
            <person name="Saada N."/>
            <person name="Tang L."/>
            <person name="Weissenberger G."/>
            <person name="Zhu Y."/>
            <person name="Hemphill L."/>
            <person name="Shang Y."/>
            <person name="Youmans B."/>
            <person name="Ayvaz T."/>
            <person name="Ross M."/>
            <person name="Santibanez J."/>
            <person name="Aqrawi P."/>
            <person name="Gross S."/>
            <person name="Joshi V."/>
            <person name="Fowler G."/>
            <person name="Nazareth L."/>
            <person name="Reid J."/>
            <person name="Worley K."/>
            <person name="Petrosino J."/>
            <person name="Highlander S."/>
            <person name="Gibbs R."/>
        </authorList>
    </citation>
    <scope>NUCLEOTIDE SEQUENCE [LARGE SCALE GENOMIC DNA]</scope>
    <source>
        <strain evidence="1 2">ATCC 23263</strain>
    </source>
</reference>
<dbReference type="InterPro" id="IPR027417">
    <property type="entry name" value="P-loop_NTPase"/>
</dbReference>
<name>E6MDZ7_9FIRM</name>
<keyword evidence="2" id="KW-1185">Reference proteome</keyword>
<comment type="caution">
    <text evidence="1">The sequence shown here is derived from an EMBL/GenBank/DDBJ whole genome shotgun (WGS) entry which is preliminary data.</text>
</comment>
<evidence type="ECO:0008006" key="3">
    <source>
        <dbReference type="Google" id="ProtNLM"/>
    </source>
</evidence>
<dbReference type="STRING" id="887929.HMP0721_0230"/>
<proteinExistence type="predicted"/>
<dbReference type="SUPFAM" id="SSF52540">
    <property type="entry name" value="P-loop containing nucleoside triphosphate hydrolases"/>
    <property type="match status" value="1"/>
</dbReference>
<evidence type="ECO:0000313" key="1">
    <source>
        <dbReference type="EMBL" id="EFV02756.1"/>
    </source>
</evidence>
<protein>
    <recommendedName>
        <fullName evidence="3">Cytidylate kinase</fullName>
    </recommendedName>
</protein>
<organism evidence="1 2">
    <name type="scientific">Pseudoramibacter alactolyticus ATCC 23263</name>
    <dbReference type="NCBI Taxonomy" id="887929"/>
    <lineage>
        <taxon>Bacteria</taxon>
        <taxon>Bacillati</taxon>
        <taxon>Bacillota</taxon>
        <taxon>Clostridia</taxon>
        <taxon>Eubacteriales</taxon>
        <taxon>Eubacteriaceae</taxon>
        <taxon>Pseudoramibacter</taxon>
    </lineage>
</organism>
<dbReference type="HOGENOM" id="CLU_065155_3_1_9"/>
<dbReference type="eggNOG" id="COG0283">
    <property type="taxonomic scope" value="Bacteria"/>
</dbReference>
<sequence length="205" mass="23658">MKGGIVMGKVITIGREFGSNGRAIAQKLAKVLNIGFYDKEIIHLAAEKTNLSEEMVQKADESKANPWFYEIANYDIGRGYISVETVNDAAFRAESKVIKQIAEDEDCIIVGRCADYILREKTDSRHIFIYAPLNFRIQTVCKRDQLSERDAASVVKKMDKRRRQYYNYYTDRDWNDLRQYDMAFDASIFSVQEAVDLLAAVYRHL</sequence>
<dbReference type="Proteomes" id="UP000004754">
    <property type="component" value="Unassembled WGS sequence"/>
</dbReference>
<dbReference type="Gene3D" id="3.40.50.300">
    <property type="entry name" value="P-loop containing nucleotide triphosphate hydrolases"/>
    <property type="match status" value="1"/>
</dbReference>
<dbReference type="AlphaFoldDB" id="E6MDZ7"/>
<gene>
    <name evidence="1" type="ORF">HMP0721_0230</name>
</gene>
<accession>E6MDZ7</accession>
<dbReference type="Pfam" id="PF13189">
    <property type="entry name" value="Cytidylate_kin2"/>
    <property type="match status" value="1"/>
</dbReference>
<dbReference type="EMBL" id="AEQN01000005">
    <property type="protein sequence ID" value="EFV02756.1"/>
    <property type="molecule type" value="Genomic_DNA"/>
</dbReference>
<evidence type="ECO:0000313" key="2">
    <source>
        <dbReference type="Proteomes" id="UP000004754"/>
    </source>
</evidence>